<proteinExistence type="predicted"/>
<organism evidence="1 2">
    <name type="scientific">Malikia spinosa</name>
    <dbReference type="NCBI Taxonomy" id="86180"/>
    <lineage>
        <taxon>Bacteria</taxon>
        <taxon>Pseudomonadati</taxon>
        <taxon>Pseudomonadota</taxon>
        <taxon>Betaproteobacteria</taxon>
        <taxon>Burkholderiales</taxon>
        <taxon>Comamonadaceae</taxon>
        <taxon>Malikia</taxon>
    </lineage>
</organism>
<keyword evidence="2" id="KW-1185">Reference proteome</keyword>
<gene>
    <name evidence="1" type="ORF">C6P61_09640</name>
</gene>
<dbReference type="RefSeq" id="WP_105729713.1">
    <property type="nucleotide sequence ID" value="NZ_DAIPCI010000011.1"/>
</dbReference>
<reference evidence="1 2" key="1">
    <citation type="submission" date="2018-03" db="EMBL/GenBank/DDBJ databases">
        <title>Comparative genomics illustrates the genes involved in a hyperalkaliphilic mechanisms of Serpentinomonas isolated from highly-alkaline calcium-rich serpentinized springs.</title>
        <authorList>
            <person name="Suzuki S."/>
            <person name="Ishii S."/>
            <person name="Walworth N."/>
            <person name="Bird L."/>
            <person name="Kuenen J.G."/>
            <person name="Nealson K.H."/>
        </authorList>
    </citation>
    <scope>NUCLEOTIDE SEQUENCE [LARGE SCALE GENOMIC DNA]</scope>
    <source>
        <strain evidence="1 2">83</strain>
    </source>
</reference>
<evidence type="ECO:0000313" key="2">
    <source>
        <dbReference type="Proteomes" id="UP000238326"/>
    </source>
</evidence>
<sequence length="68" mass="7819">MQVRDEPEGFNKAMLKQRAIEHLKNALGASFAAEHALSLEVINHQRGEQLMMKYQEEIKQLIVEVSQL</sequence>
<dbReference type="EMBL" id="PVLR01000024">
    <property type="protein sequence ID" value="PRD68754.1"/>
    <property type="molecule type" value="Genomic_DNA"/>
</dbReference>
<accession>A0A2S9KE89</accession>
<dbReference type="AlphaFoldDB" id="A0A2S9KE89"/>
<evidence type="ECO:0000313" key="1">
    <source>
        <dbReference type="EMBL" id="PRD68754.1"/>
    </source>
</evidence>
<name>A0A2S9KE89_9BURK</name>
<comment type="caution">
    <text evidence="1">The sequence shown here is derived from an EMBL/GenBank/DDBJ whole genome shotgun (WGS) entry which is preliminary data.</text>
</comment>
<dbReference type="Proteomes" id="UP000238326">
    <property type="component" value="Unassembled WGS sequence"/>
</dbReference>
<protein>
    <submittedName>
        <fullName evidence="1">Uncharacterized protein</fullName>
    </submittedName>
</protein>